<feature type="region of interest" description="Disordered" evidence="1">
    <location>
        <begin position="305"/>
        <end position="378"/>
    </location>
</feature>
<evidence type="ECO:0000313" key="3">
    <source>
        <dbReference type="Proteomes" id="UP000799753"/>
    </source>
</evidence>
<proteinExistence type="predicted"/>
<feature type="region of interest" description="Disordered" evidence="1">
    <location>
        <begin position="1"/>
        <end position="33"/>
    </location>
</feature>
<dbReference type="AlphaFoldDB" id="A0A6A6SFW1"/>
<accession>A0A6A6SFW1</accession>
<keyword evidence="3" id="KW-1185">Reference proteome</keyword>
<feature type="region of interest" description="Disordered" evidence="1">
    <location>
        <begin position="255"/>
        <end position="279"/>
    </location>
</feature>
<feature type="compositionally biased region" description="Polar residues" evidence="1">
    <location>
        <begin position="306"/>
        <end position="331"/>
    </location>
</feature>
<protein>
    <submittedName>
        <fullName evidence="2">Uncharacterized protein</fullName>
    </submittedName>
</protein>
<gene>
    <name evidence="2" type="ORF">P280DRAFT_476092</name>
</gene>
<reference evidence="2" key="1">
    <citation type="journal article" date="2020" name="Stud. Mycol.">
        <title>101 Dothideomycetes genomes: a test case for predicting lifestyles and emergence of pathogens.</title>
        <authorList>
            <person name="Haridas S."/>
            <person name="Albert R."/>
            <person name="Binder M."/>
            <person name="Bloem J."/>
            <person name="Labutti K."/>
            <person name="Salamov A."/>
            <person name="Andreopoulos B."/>
            <person name="Baker S."/>
            <person name="Barry K."/>
            <person name="Bills G."/>
            <person name="Bluhm B."/>
            <person name="Cannon C."/>
            <person name="Castanera R."/>
            <person name="Culley D."/>
            <person name="Daum C."/>
            <person name="Ezra D."/>
            <person name="Gonzalez J."/>
            <person name="Henrissat B."/>
            <person name="Kuo A."/>
            <person name="Liang C."/>
            <person name="Lipzen A."/>
            <person name="Lutzoni F."/>
            <person name="Magnuson J."/>
            <person name="Mondo S."/>
            <person name="Nolan M."/>
            <person name="Ohm R."/>
            <person name="Pangilinan J."/>
            <person name="Park H.-J."/>
            <person name="Ramirez L."/>
            <person name="Alfaro M."/>
            <person name="Sun H."/>
            <person name="Tritt A."/>
            <person name="Yoshinaga Y."/>
            <person name="Zwiers L.-H."/>
            <person name="Turgeon B."/>
            <person name="Goodwin S."/>
            <person name="Spatafora J."/>
            <person name="Crous P."/>
            <person name="Grigoriev I."/>
        </authorList>
    </citation>
    <scope>NUCLEOTIDE SEQUENCE</scope>
    <source>
        <strain evidence="2">CBS 473.64</strain>
    </source>
</reference>
<dbReference type="EMBL" id="MU006777">
    <property type="protein sequence ID" value="KAF2645573.1"/>
    <property type="molecule type" value="Genomic_DNA"/>
</dbReference>
<feature type="compositionally biased region" description="Basic and acidic residues" evidence="1">
    <location>
        <begin position="354"/>
        <end position="378"/>
    </location>
</feature>
<feature type="compositionally biased region" description="Basic and acidic residues" evidence="1">
    <location>
        <begin position="255"/>
        <end position="270"/>
    </location>
</feature>
<dbReference type="Proteomes" id="UP000799753">
    <property type="component" value="Unassembled WGS sequence"/>
</dbReference>
<organism evidence="2 3">
    <name type="scientific">Massarina eburnea CBS 473.64</name>
    <dbReference type="NCBI Taxonomy" id="1395130"/>
    <lineage>
        <taxon>Eukaryota</taxon>
        <taxon>Fungi</taxon>
        <taxon>Dikarya</taxon>
        <taxon>Ascomycota</taxon>
        <taxon>Pezizomycotina</taxon>
        <taxon>Dothideomycetes</taxon>
        <taxon>Pleosporomycetidae</taxon>
        <taxon>Pleosporales</taxon>
        <taxon>Massarineae</taxon>
        <taxon>Massarinaceae</taxon>
        <taxon>Massarina</taxon>
    </lineage>
</organism>
<evidence type="ECO:0000256" key="1">
    <source>
        <dbReference type="SAM" id="MobiDB-lite"/>
    </source>
</evidence>
<sequence length="378" mass="43463">MSNDATEAPRTDQPLLQNKSSKSPAKTSIHNDREKTMDLNTWFPFDDQVAPWLKISELPDLRLPDYPKSPYYTFNSSITREPDRKSVTSADIKLDLSIDPLPPLLRNKDPFPVRVKVLRVRTKLMTCQIIDRTATTLERKRDPQPGKIYQEYSKMLEHANNALQVARELRSDGLQARCHYWIGMATGKLRKWHNAVTEFKYAIELGNVDYKLEKKEVPDESVEEVKKEPTGLRPAEYRDVLVLFMDVSVRAKEKDKRLMEKKAKKDDKTPKIPKKAGKPFKFWNPHRDAVLQQYAYMMKDGLKAEPNTNPASTSGSSEIPTYGSAPQNETISESDRTQEKTPDKPKLSVLVQRLTKDELNYIHNGETQKDISKDDKDC</sequence>
<feature type="compositionally biased region" description="Basic and acidic residues" evidence="1">
    <location>
        <begin position="333"/>
        <end position="346"/>
    </location>
</feature>
<feature type="compositionally biased region" description="Polar residues" evidence="1">
    <location>
        <begin position="14"/>
        <end position="28"/>
    </location>
</feature>
<dbReference type="OrthoDB" id="3801492at2759"/>
<name>A0A6A6SFW1_9PLEO</name>
<evidence type="ECO:0000313" key="2">
    <source>
        <dbReference type="EMBL" id="KAF2645573.1"/>
    </source>
</evidence>